<sequence>MITEGSATKQLLPKELRVSFLRKQVVCLEHIGLTSEDERELFNVSLAFPKHSWSLSRGFIRGKFWDLPSNLVSQPARLVHFVRELLDAYVVLDSTLRTMPWDRREGLDFCIFSHTVRYTEMWPSQESLEIKSLEGWLEGNVEIAVEIGSRVRNTLDLFKQISSNLEYNRPFFTYKMVSLAGFAGFSFRHTLTFENRFSRFEMIFISPLIFVCGVLPSPELKLSPGDISKQISELRTFIHDEFGECDSLDDRTGTTLFDFIKRRERVKEVSLEQSD</sequence>
<organism evidence="1 2">
    <name type="scientific">Collybiopsis confluens</name>
    <dbReference type="NCBI Taxonomy" id="2823264"/>
    <lineage>
        <taxon>Eukaryota</taxon>
        <taxon>Fungi</taxon>
        <taxon>Dikarya</taxon>
        <taxon>Basidiomycota</taxon>
        <taxon>Agaricomycotina</taxon>
        <taxon>Agaricomycetes</taxon>
        <taxon>Agaricomycetidae</taxon>
        <taxon>Agaricales</taxon>
        <taxon>Marasmiineae</taxon>
        <taxon>Omphalotaceae</taxon>
        <taxon>Collybiopsis</taxon>
    </lineage>
</organism>
<evidence type="ECO:0000313" key="1">
    <source>
        <dbReference type="EMBL" id="KAF5390364.1"/>
    </source>
</evidence>
<evidence type="ECO:0000313" key="2">
    <source>
        <dbReference type="Proteomes" id="UP000518752"/>
    </source>
</evidence>
<dbReference type="AlphaFoldDB" id="A0A8H5HW30"/>
<reference evidence="1 2" key="1">
    <citation type="journal article" date="2020" name="ISME J.">
        <title>Uncovering the hidden diversity of litter-decomposition mechanisms in mushroom-forming fungi.</title>
        <authorList>
            <person name="Floudas D."/>
            <person name="Bentzer J."/>
            <person name="Ahren D."/>
            <person name="Johansson T."/>
            <person name="Persson P."/>
            <person name="Tunlid A."/>
        </authorList>
    </citation>
    <scope>NUCLEOTIDE SEQUENCE [LARGE SCALE GENOMIC DNA]</scope>
    <source>
        <strain evidence="1 2">CBS 406.79</strain>
    </source>
</reference>
<proteinExistence type="predicted"/>
<gene>
    <name evidence="1" type="ORF">D9757_005187</name>
</gene>
<comment type="caution">
    <text evidence="1">The sequence shown here is derived from an EMBL/GenBank/DDBJ whole genome shotgun (WGS) entry which is preliminary data.</text>
</comment>
<dbReference type="EMBL" id="JAACJN010000015">
    <property type="protein sequence ID" value="KAF5390364.1"/>
    <property type="molecule type" value="Genomic_DNA"/>
</dbReference>
<dbReference type="Proteomes" id="UP000518752">
    <property type="component" value="Unassembled WGS sequence"/>
</dbReference>
<name>A0A8H5HW30_9AGAR</name>
<accession>A0A8H5HW30</accession>
<keyword evidence="2" id="KW-1185">Reference proteome</keyword>
<protein>
    <submittedName>
        <fullName evidence="1">Uncharacterized protein</fullName>
    </submittedName>
</protein>
<dbReference type="OrthoDB" id="5419821at2759"/>